<proteinExistence type="predicted"/>
<keyword evidence="1" id="KW-0195">Cyclin</keyword>
<feature type="region of interest" description="Disordered" evidence="2">
    <location>
        <begin position="1"/>
        <end position="21"/>
    </location>
</feature>
<dbReference type="STRING" id="947166.A0A1D1W190"/>
<dbReference type="GO" id="GO:0006357">
    <property type="term" value="P:regulation of transcription by RNA polymerase II"/>
    <property type="evidence" value="ECO:0007669"/>
    <property type="project" value="InterPro"/>
</dbReference>
<protein>
    <submittedName>
        <fullName evidence="3">Uncharacterized protein</fullName>
    </submittedName>
</protein>
<evidence type="ECO:0000313" key="4">
    <source>
        <dbReference type="Proteomes" id="UP000186922"/>
    </source>
</evidence>
<evidence type="ECO:0000256" key="1">
    <source>
        <dbReference type="ARBA" id="ARBA00023127"/>
    </source>
</evidence>
<dbReference type="EMBL" id="BDGG01000011">
    <property type="protein sequence ID" value="GAV04649.1"/>
    <property type="molecule type" value="Genomic_DNA"/>
</dbReference>
<dbReference type="Gene3D" id="1.10.472.10">
    <property type="entry name" value="Cyclin-like"/>
    <property type="match status" value="2"/>
</dbReference>
<name>A0A1D1W190_RAMVA</name>
<evidence type="ECO:0000313" key="3">
    <source>
        <dbReference type="EMBL" id="GAV04649.1"/>
    </source>
</evidence>
<dbReference type="OrthoDB" id="79090at2759"/>
<dbReference type="GO" id="GO:0016538">
    <property type="term" value="F:cyclin-dependent protein serine/threonine kinase regulator activity"/>
    <property type="evidence" value="ECO:0007669"/>
    <property type="project" value="InterPro"/>
</dbReference>
<dbReference type="CDD" id="cd20535">
    <property type="entry name" value="CYCLIN_CCNM_CCNQ_rpt2"/>
    <property type="match status" value="1"/>
</dbReference>
<sequence length="266" mass="29924">MEASSTSGSDNGQARSVMLPQPTESHLVSRSIILFIQESGMMLEAKELTVAMATLLFHTYANAHDVVGIDLEESTEPSNASAAKEETKTRGLPNDQMVAAACLLLAGKMEENHFNIRKLINVAYKTHHKEELRDINEYYSLRGDLLALELWLLRIIGFRSNFAHPHKYLVCYLKAVKDWLPPDTFARHPLVTLSWCLMRDAYLSEMVVREKPEHIAVAVLVCSLRLCKVVVPEESRSDRHWTKGLCADLASAQLDNIVNALMDIYS</sequence>
<gene>
    <name evidence="3" type="primary">RvY_14906-1</name>
    <name evidence="3" type="synonym">RvY_14906.1</name>
    <name evidence="3" type="ORF">RvY_14906</name>
</gene>
<dbReference type="AlphaFoldDB" id="A0A1D1W190"/>
<comment type="caution">
    <text evidence="3">The sequence shown here is derived from an EMBL/GenBank/DDBJ whole genome shotgun (WGS) entry which is preliminary data.</text>
</comment>
<accession>A0A1D1W190</accession>
<dbReference type="InterPro" id="IPR036915">
    <property type="entry name" value="Cyclin-like_sf"/>
</dbReference>
<organism evidence="3 4">
    <name type="scientific">Ramazzottius varieornatus</name>
    <name type="common">Water bear</name>
    <name type="synonym">Tardigrade</name>
    <dbReference type="NCBI Taxonomy" id="947166"/>
    <lineage>
        <taxon>Eukaryota</taxon>
        <taxon>Metazoa</taxon>
        <taxon>Ecdysozoa</taxon>
        <taxon>Tardigrada</taxon>
        <taxon>Eutardigrada</taxon>
        <taxon>Parachela</taxon>
        <taxon>Hypsibioidea</taxon>
        <taxon>Ramazzottiidae</taxon>
        <taxon>Ramazzottius</taxon>
    </lineage>
</organism>
<dbReference type="PANTHER" id="PTHR10026">
    <property type="entry name" value="CYCLIN"/>
    <property type="match status" value="1"/>
</dbReference>
<dbReference type="InterPro" id="IPR048053">
    <property type="entry name" value="Cyclin-Q_second_cyclin_box"/>
</dbReference>
<dbReference type="Proteomes" id="UP000186922">
    <property type="component" value="Unassembled WGS sequence"/>
</dbReference>
<keyword evidence="4" id="KW-1185">Reference proteome</keyword>
<reference evidence="3 4" key="1">
    <citation type="journal article" date="2016" name="Nat. Commun.">
        <title>Extremotolerant tardigrade genome and improved radiotolerance of human cultured cells by tardigrade-unique protein.</title>
        <authorList>
            <person name="Hashimoto T."/>
            <person name="Horikawa D.D."/>
            <person name="Saito Y."/>
            <person name="Kuwahara H."/>
            <person name="Kozuka-Hata H."/>
            <person name="Shin-I T."/>
            <person name="Minakuchi Y."/>
            <person name="Ohishi K."/>
            <person name="Motoyama A."/>
            <person name="Aizu T."/>
            <person name="Enomoto A."/>
            <person name="Kondo K."/>
            <person name="Tanaka S."/>
            <person name="Hara Y."/>
            <person name="Koshikawa S."/>
            <person name="Sagara H."/>
            <person name="Miura T."/>
            <person name="Yokobori S."/>
            <person name="Miyagawa K."/>
            <person name="Suzuki Y."/>
            <person name="Kubo T."/>
            <person name="Oyama M."/>
            <person name="Kohara Y."/>
            <person name="Fujiyama A."/>
            <person name="Arakawa K."/>
            <person name="Katayama T."/>
            <person name="Toyoda A."/>
            <person name="Kunieda T."/>
        </authorList>
    </citation>
    <scope>NUCLEOTIDE SEQUENCE [LARGE SCALE GENOMIC DNA]</scope>
    <source>
        <strain evidence="3 4">YOKOZUNA-1</strain>
    </source>
</reference>
<feature type="compositionally biased region" description="Polar residues" evidence="2">
    <location>
        <begin position="1"/>
        <end position="14"/>
    </location>
</feature>
<evidence type="ECO:0000256" key="2">
    <source>
        <dbReference type="SAM" id="MobiDB-lite"/>
    </source>
</evidence>
<dbReference type="InterPro" id="IPR043198">
    <property type="entry name" value="Cyclin/Ssn8"/>
</dbReference>
<dbReference type="SUPFAM" id="SSF47954">
    <property type="entry name" value="Cyclin-like"/>
    <property type="match status" value="2"/>
</dbReference>